<dbReference type="EMBL" id="BARW01010196">
    <property type="protein sequence ID" value="GAI73894.1"/>
    <property type="molecule type" value="Genomic_DNA"/>
</dbReference>
<sequence length="40" mass="4856">LRGSNLEMIDEPKLEYFSGEQNRDISHGYYSRMQIEYRTE</sequence>
<comment type="caution">
    <text evidence="1">The sequence shown here is derived from an EMBL/GenBank/DDBJ whole genome shotgun (WGS) entry which is preliminary data.</text>
</comment>
<evidence type="ECO:0000313" key="1">
    <source>
        <dbReference type="EMBL" id="GAI73894.1"/>
    </source>
</evidence>
<feature type="non-terminal residue" evidence="1">
    <location>
        <position position="1"/>
    </location>
</feature>
<protein>
    <submittedName>
        <fullName evidence="1">Uncharacterized protein</fullName>
    </submittedName>
</protein>
<proteinExistence type="predicted"/>
<accession>X1T1E9</accession>
<gene>
    <name evidence="1" type="ORF">S12H4_20192</name>
</gene>
<dbReference type="AlphaFoldDB" id="X1T1E9"/>
<organism evidence="1">
    <name type="scientific">marine sediment metagenome</name>
    <dbReference type="NCBI Taxonomy" id="412755"/>
    <lineage>
        <taxon>unclassified sequences</taxon>
        <taxon>metagenomes</taxon>
        <taxon>ecological metagenomes</taxon>
    </lineage>
</organism>
<name>X1T1E9_9ZZZZ</name>
<reference evidence="1" key="1">
    <citation type="journal article" date="2014" name="Front. Microbiol.">
        <title>High frequency of phylogenetically diverse reductive dehalogenase-homologous genes in deep subseafloor sedimentary metagenomes.</title>
        <authorList>
            <person name="Kawai M."/>
            <person name="Futagami T."/>
            <person name="Toyoda A."/>
            <person name="Takaki Y."/>
            <person name="Nishi S."/>
            <person name="Hori S."/>
            <person name="Arai W."/>
            <person name="Tsubouchi T."/>
            <person name="Morono Y."/>
            <person name="Uchiyama I."/>
            <person name="Ito T."/>
            <person name="Fujiyama A."/>
            <person name="Inagaki F."/>
            <person name="Takami H."/>
        </authorList>
    </citation>
    <scope>NUCLEOTIDE SEQUENCE</scope>
    <source>
        <strain evidence="1">Expedition CK06-06</strain>
    </source>
</reference>